<protein>
    <recommendedName>
        <fullName evidence="12">Phytocyanin domain-containing protein</fullName>
    </recommendedName>
</protein>
<evidence type="ECO:0000256" key="4">
    <source>
        <dbReference type="ARBA" id="ARBA00022729"/>
    </source>
</evidence>
<dbReference type="PROSITE" id="PS51485">
    <property type="entry name" value="PHYTOCYANIN"/>
    <property type="match status" value="1"/>
</dbReference>
<accession>A0A5N6LYX6</accession>
<evidence type="ECO:0000256" key="2">
    <source>
        <dbReference type="ARBA" id="ARBA00022475"/>
    </source>
</evidence>
<feature type="compositionally biased region" description="Low complexity" evidence="10">
    <location>
        <begin position="129"/>
        <end position="159"/>
    </location>
</feature>
<dbReference type="FunFam" id="2.60.40.420:FF:000010">
    <property type="entry name" value="Early nodulin-like protein 1"/>
    <property type="match status" value="1"/>
</dbReference>
<dbReference type="InterPro" id="IPR008972">
    <property type="entry name" value="Cupredoxin"/>
</dbReference>
<dbReference type="PANTHER" id="PTHR33021:SF375">
    <property type="entry name" value="PHYTOCYANIN DOMAIN, CUPREDOXIN"/>
    <property type="match status" value="1"/>
</dbReference>
<feature type="chain" id="PRO_5024314669" description="Phytocyanin domain-containing protein" evidence="11">
    <location>
        <begin position="24"/>
        <end position="257"/>
    </location>
</feature>
<comment type="caution">
    <text evidence="13">The sequence shown here is derived from an EMBL/GenBank/DDBJ whole genome shotgun (WGS) entry which is preliminary data.</text>
</comment>
<dbReference type="GO" id="GO:0005886">
    <property type="term" value="C:plasma membrane"/>
    <property type="evidence" value="ECO:0007669"/>
    <property type="project" value="UniProtKB-SubCell"/>
</dbReference>
<gene>
    <name evidence="13" type="ORF">E3N88_34705</name>
</gene>
<dbReference type="Gene3D" id="2.60.40.420">
    <property type="entry name" value="Cupredoxins - blue copper proteins"/>
    <property type="match status" value="1"/>
</dbReference>
<dbReference type="GO" id="GO:0009055">
    <property type="term" value="F:electron transfer activity"/>
    <property type="evidence" value="ECO:0007669"/>
    <property type="project" value="InterPro"/>
</dbReference>
<dbReference type="OrthoDB" id="2015640at2759"/>
<dbReference type="Pfam" id="PF02298">
    <property type="entry name" value="Cu_bind_like"/>
    <property type="match status" value="1"/>
</dbReference>
<evidence type="ECO:0000259" key="12">
    <source>
        <dbReference type="PROSITE" id="PS51485"/>
    </source>
</evidence>
<evidence type="ECO:0000256" key="3">
    <source>
        <dbReference type="ARBA" id="ARBA00022622"/>
    </source>
</evidence>
<evidence type="ECO:0000256" key="11">
    <source>
        <dbReference type="SAM" id="SignalP"/>
    </source>
</evidence>
<evidence type="ECO:0000313" key="14">
    <source>
        <dbReference type="Proteomes" id="UP000326396"/>
    </source>
</evidence>
<keyword evidence="6" id="KW-1015">Disulfide bond</keyword>
<evidence type="ECO:0000256" key="6">
    <source>
        <dbReference type="ARBA" id="ARBA00023157"/>
    </source>
</evidence>
<dbReference type="PANTHER" id="PTHR33021">
    <property type="entry name" value="BLUE COPPER PROTEIN"/>
    <property type="match status" value="1"/>
</dbReference>
<feature type="compositionally biased region" description="Gly residues" evidence="10">
    <location>
        <begin position="193"/>
        <end position="207"/>
    </location>
</feature>
<keyword evidence="2" id="KW-1003">Cell membrane</keyword>
<keyword evidence="3" id="KW-0336">GPI-anchor</keyword>
<dbReference type="EMBL" id="SZYD01000017">
    <property type="protein sequence ID" value="KAD3066825.1"/>
    <property type="molecule type" value="Genomic_DNA"/>
</dbReference>
<dbReference type="Proteomes" id="UP000326396">
    <property type="component" value="Linkage Group LG7"/>
</dbReference>
<dbReference type="InterPro" id="IPR039391">
    <property type="entry name" value="Phytocyanin-like"/>
</dbReference>
<dbReference type="InterPro" id="IPR003245">
    <property type="entry name" value="Phytocyanin_dom"/>
</dbReference>
<sequence length="257" mass="25701">MASFHIFFTFFFFTLLCFSDAYTFNVGGKDGWTLHPSENYNQWSSRLRFIVNDTLHFKYNGGSDSVLEVSKGDYDSCNTNSPITSLTGGDSVFNLNRPGPFYFISGNKSNCDQGQKLTVVVISPKKKQAPPAGAPAPAKSPVSSPPGSGMPGSTSPASSPGGGGIASSPTGNPAFSPGGMGSSSPTGGPAASPGGGVSGSPAGGPAGEGISASPTGNPADVNGPAPTGTPAGAARSGVCATLTVTVGMIIFMVGSVY</sequence>
<feature type="compositionally biased region" description="Low complexity" evidence="10">
    <location>
        <begin position="166"/>
        <end position="192"/>
    </location>
</feature>
<dbReference type="SUPFAM" id="SSF49503">
    <property type="entry name" value="Cupredoxins"/>
    <property type="match status" value="1"/>
</dbReference>
<keyword evidence="8" id="KW-0449">Lipoprotein</keyword>
<evidence type="ECO:0000256" key="7">
    <source>
        <dbReference type="ARBA" id="ARBA00023180"/>
    </source>
</evidence>
<evidence type="ECO:0000256" key="9">
    <source>
        <dbReference type="ARBA" id="ARBA00035011"/>
    </source>
</evidence>
<evidence type="ECO:0000256" key="8">
    <source>
        <dbReference type="ARBA" id="ARBA00023288"/>
    </source>
</evidence>
<reference evidence="13 14" key="1">
    <citation type="submission" date="2019-05" db="EMBL/GenBank/DDBJ databases">
        <title>Mikania micrantha, genome provides insights into the molecular mechanism of rapid growth.</title>
        <authorList>
            <person name="Liu B."/>
        </authorList>
    </citation>
    <scope>NUCLEOTIDE SEQUENCE [LARGE SCALE GENOMIC DNA]</scope>
    <source>
        <strain evidence="13">NLD-2019</strain>
        <tissue evidence="13">Leaf</tissue>
    </source>
</reference>
<evidence type="ECO:0000313" key="13">
    <source>
        <dbReference type="EMBL" id="KAD3066825.1"/>
    </source>
</evidence>
<proteinExistence type="inferred from homology"/>
<dbReference type="GO" id="GO:0098552">
    <property type="term" value="C:side of membrane"/>
    <property type="evidence" value="ECO:0007669"/>
    <property type="project" value="UniProtKB-KW"/>
</dbReference>
<dbReference type="AlphaFoldDB" id="A0A5N6LYX6"/>
<comment type="similarity">
    <text evidence="9">Belongs to the early nodulin-like (ENODL) family.</text>
</comment>
<dbReference type="InterPro" id="IPR041846">
    <property type="entry name" value="ENL_dom"/>
</dbReference>
<evidence type="ECO:0000256" key="5">
    <source>
        <dbReference type="ARBA" id="ARBA00023136"/>
    </source>
</evidence>
<evidence type="ECO:0000256" key="10">
    <source>
        <dbReference type="SAM" id="MobiDB-lite"/>
    </source>
</evidence>
<feature type="compositionally biased region" description="Low complexity" evidence="10">
    <location>
        <begin position="223"/>
        <end position="234"/>
    </location>
</feature>
<dbReference type="CDD" id="cd11019">
    <property type="entry name" value="OsENODL1_like"/>
    <property type="match status" value="1"/>
</dbReference>
<keyword evidence="4 11" id="KW-0732">Signal</keyword>
<comment type="subcellular location">
    <subcellularLocation>
        <location evidence="1">Cell membrane</location>
        <topology evidence="1">Lipid-anchor</topology>
        <topology evidence="1">GPI-anchor</topology>
    </subcellularLocation>
</comment>
<organism evidence="13 14">
    <name type="scientific">Mikania micrantha</name>
    <name type="common">bitter vine</name>
    <dbReference type="NCBI Taxonomy" id="192012"/>
    <lineage>
        <taxon>Eukaryota</taxon>
        <taxon>Viridiplantae</taxon>
        <taxon>Streptophyta</taxon>
        <taxon>Embryophyta</taxon>
        <taxon>Tracheophyta</taxon>
        <taxon>Spermatophyta</taxon>
        <taxon>Magnoliopsida</taxon>
        <taxon>eudicotyledons</taxon>
        <taxon>Gunneridae</taxon>
        <taxon>Pentapetalae</taxon>
        <taxon>asterids</taxon>
        <taxon>campanulids</taxon>
        <taxon>Asterales</taxon>
        <taxon>Asteraceae</taxon>
        <taxon>Asteroideae</taxon>
        <taxon>Heliantheae alliance</taxon>
        <taxon>Eupatorieae</taxon>
        <taxon>Mikania</taxon>
    </lineage>
</organism>
<keyword evidence="5" id="KW-0472">Membrane</keyword>
<feature type="signal peptide" evidence="11">
    <location>
        <begin position="1"/>
        <end position="23"/>
    </location>
</feature>
<evidence type="ECO:0000256" key="1">
    <source>
        <dbReference type="ARBA" id="ARBA00004609"/>
    </source>
</evidence>
<keyword evidence="14" id="KW-1185">Reference proteome</keyword>
<name>A0A5N6LYX6_9ASTR</name>
<feature type="region of interest" description="Disordered" evidence="10">
    <location>
        <begin position="125"/>
        <end position="235"/>
    </location>
</feature>
<keyword evidence="7" id="KW-0325">Glycoprotein</keyword>
<feature type="domain" description="Phytocyanin" evidence="12">
    <location>
        <begin position="22"/>
        <end position="123"/>
    </location>
</feature>